<reference evidence="2 3" key="1">
    <citation type="submission" date="2018-08" db="EMBL/GenBank/DDBJ databases">
        <title>A genome reference for cultivated species of the human gut microbiota.</title>
        <authorList>
            <person name="Zou Y."/>
            <person name="Xue W."/>
            <person name="Luo G."/>
        </authorList>
    </citation>
    <scope>NUCLEOTIDE SEQUENCE [LARGE SCALE GENOMIC DNA]</scope>
    <source>
        <strain evidence="2 3">AM22-1</strain>
    </source>
</reference>
<dbReference type="EMBL" id="QRIN01000121">
    <property type="protein sequence ID" value="RHG60991.1"/>
    <property type="molecule type" value="Genomic_DNA"/>
</dbReference>
<name>A0A3R6DRT3_9BACT</name>
<evidence type="ECO:0000256" key="1">
    <source>
        <dbReference type="SAM" id="Phobius"/>
    </source>
</evidence>
<dbReference type="Proteomes" id="UP000286501">
    <property type="component" value="Unassembled WGS sequence"/>
</dbReference>
<keyword evidence="1" id="KW-0812">Transmembrane</keyword>
<keyword evidence="1" id="KW-1133">Transmembrane helix</keyword>
<accession>A0A3R6DRT3</accession>
<keyword evidence="1" id="KW-0472">Membrane</keyword>
<comment type="caution">
    <text evidence="2">The sequence shown here is derived from an EMBL/GenBank/DDBJ whole genome shotgun (WGS) entry which is preliminary data.</text>
</comment>
<dbReference type="AlphaFoldDB" id="A0A3R6DRT3"/>
<proteinExistence type="predicted"/>
<evidence type="ECO:0000313" key="2">
    <source>
        <dbReference type="EMBL" id="RHG60991.1"/>
    </source>
</evidence>
<organism evidence="2 3">
    <name type="scientific">Segatella copri</name>
    <dbReference type="NCBI Taxonomy" id="165179"/>
    <lineage>
        <taxon>Bacteria</taxon>
        <taxon>Pseudomonadati</taxon>
        <taxon>Bacteroidota</taxon>
        <taxon>Bacteroidia</taxon>
        <taxon>Bacteroidales</taxon>
        <taxon>Prevotellaceae</taxon>
        <taxon>Segatella</taxon>
    </lineage>
</organism>
<evidence type="ECO:0000313" key="3">
    <source>
        <dbReference type="Proteomes" id="UP000286501"/>
    </source>
</evidence>
<sequence length="103" mass="11914">MISGAKVQQFNEKTKRFSLKVLNFSFNSLFWVLNFSFIGIKFLVKNLSECLCLKELNGFPIDIVQTMLSTEHVIFSIFRGEGQALASSFLLEIWRKLEARMKT</sequence>
<feature type="transmembrane region" description="Helical" evidence="1">
    <location>
        <begin position="21"/>
        <end position="44"/>
    </location>
</feature>
<gene>
    <name evidence="2" type="ORF">DW250_15640</name>
</gene>
<protein>
    <submittedName>
        <fullName evidence="2">Uncharacterized protein</fullName>
    </submittedName>
</protein>